<dbReference type="InterPro" id="IPR042099">
    <property type="entry name" value="ANL_N_sf"/>
</dbReference>
<organism evidence="3 4">
    <name type="scientific">Acinetobacter rudis CIP 110305</name>
    <dbReference type="NCBI Taxonomy" id="421052"/>
    <lineage>
        <taxon>Bacteria</taxon>
        <taxon>Pseudomonadati</taxon>
        <taxon>Pseudomonadota</taxon>
        <taxon>Gammaproteobacteria</taxon>
        <taxon>Moraxellales</taxon>
        <taxon>Moraxellaceae</taxon>
        <taxon>Acinetobacter</taxon>
    </lineage>
</organism>
<dbReference type="eggNOG" id="COG0318">
    <property type="taxonomic scope" value="Bacteria"/>
</dbReference>
<dbReference type="HOGENOM" id="CLU_026234_1_0_6"/>
<dbReference type="SUPFAM" id="SSF56801">
    <property type="entry name" value="Acetyl-CoA synthetase-like"/>
    <property type="match status" value="1"/>
</dbReference>
<dbReference type="Gene3D" id="3.40.50.12780">
    <property type="entry name" value="N-terminal domain of ligase-like"/>
    <property type="match status" value="1"/>
</dbReference>
<accession>S3N6W2</accession>
<evidence type="ECO:0000259" key="1">
    <source>
        <dbReference type="Pfam" id="PF00501"/>
    </source>
</evidence>
<dbReference type="PANTHER" id="PTHR45398:SF1">
    <property type="entry name" value="ENZYME, PUTATIVE (JCVI)-RELATED"/>
    <property type="match status" value="1"/>
</dbReference>
<dbReference type="EMBL" id="ATGI01000039">
    <property type="protein sequence ID" value="EPF70019.1"/>
    <property type="molecule type" value="Genomic_DNA"/>
</dbReference>
<dbReference type="Proteomes" id="UP000014568">
    <property type="component" value="Unassembled WGS sequence"/>
</dbReference>
<sequence>MVQHHFQQHILSSATLCMSAQENAVSFQYFWQDVLQQRQLIAQHKERTWALWEANSYDFLVLLFAGLLAKKELLLPPNRVRALELELEQQQIYFLQRQPSSINTPRADLNTLQLDDDFLAQAQLYFYTSGSTGQPKKIPRTLQQLLFEVQGLAQAFPMLSNRIAISTVSHQHIYGLLFKLLWPLAAGHSFYLEQLAFPEDVVEVQKQLSVSHPIEFYVISSPALLKRWSSDVILNDATMLFSSGGRLDEGVRAVVNHTITEIFGSSETGGIAYRQEDHALWRPFADVQVRSEADGALAVKTQHAYQQDWILTGDQVLLQQIDQSQSPFQLMGRLDRIVKLEEKRLSLDQIEHEIGQLEAVTQSHVLLIQHGHRQILACVAVLSAQAKAELQQLGKASFVKQLKTSLGDHLEGIAIPRQWRFLSQLPMNSQAKLDKKLMQSLFSPMQIPVVLQQQRDAQTASYQLEFIAELKCFAGHFPNNPIYPGVGQIAFIHVLAQQTWADLNYCSAMEQMKFQQLIRPYTVAKLELSRKNDKISFRLTSDTEVLATGRLAFVIAQPDQDQEGVMHV</sequence>
<dbReference type="STRING" id="632955.GCA_000829675_02611"/>
<dbReference type="RefSeq" id="WP_016657941.1">
    <property type="nucleotide sequence ID" value="NZ_KE340355.1"/>
</dbReference>
<reference evidence="3 4" key="1">
    <citation type="submission" date="2013-06" db="EMBL/GenBank/DDBJ databases">
        <title>The Genome Sequence of Acinetobacter rudis CIP 110305.</title>
        <authorList>
            <consortium name="The Broad Institute Genome Sequencing Platform"/>
            <consortium name="The Broad Institute Genome Sequencing Center for Infectious Disease"/>
            <person name="Cerqueira G."/>
            <person name="Feldgarden M."/>
            <person name="Courvalin P."/>
            <person name="Perichon B."/>
            <person name="Grillot-Courvalin C."/>
            <person name="Clermont D."/>
            <person name="Rocha E."/>
            <person name="Yoon E.-J."/>
            <person name="Nemec A."/>
            <person name="Young S.K."/>
            <person name="Zeng Q."/>
            <person name="Gargeya S."/>
            <person name="Fitzgerald M."/>
            <person name="Abouelleil A."/>
            <person name="Alvarado L."/>
            <person name="Berlin A.M."/>
            <person name="Chapman S.B."/>
            <person name="Dewar J."/>
            <person name="Goldberg J."/>
            <person name="Griggs A."/>
            <person name="Gujja S."/>
            <person name="Hansen M."/>
            <person name="Howarth C."/>
            <person name="Imamovic A."/>
            <person name="Larimer J."/>
            <person name="McCowan C."/>
            <person name="Murphy C."/>
            <person name="Pearson M."/>
            <person name="Priest M."/>
            <person name="Roberts A."/>
            <person name="Saif S."/>
            <person name="Shea T."/>
            <person name="Sykes S."/>
            <person name="Wortman J."/>
            <person name="Nusbaum C."/>
            <person name="Birren B."/>
        </authorList>
    </citation>
    <scope>NUCLEOTIDE SEQUENCE [LARGE SCALE GENOMIC DNA]</scope>
    <source>
        <strain evidence="3 4">CIP 110305</strain>
    </source>
</reference>
<feature type="domain" description="AMP-dependent synthetase/ligase" evidence="1">
    <location>
        <begin position="125"/>
        <end position="275"/>
    </location>
</feature>
<dbReference type="InterPro" id="IPR054545">
    <property type="entry name" value="ApeI-like"/>
</dbReference>
<dbReference type="SUPFAM" id="SSF54637">
    <property type="entry name" value="Thioesterase/thiol ester dehydrase-isomerase"/>
    <property type="match status" value="1"/>
</dbReference>
<evidence type="ECO:0000259" key="2">
    <source>
        <dbReference type="Pfam" id="PF22818"/>
    </source>
</evidence>
<evidence type="ECO:0000313" key="3">
    <source>
        <dbReference type="EMBL" id="EPF70019.1"/>
    </source>
</evidence>
<dbReference type="Gene3D" id="3.30.300.30">
    <property type="match status" value="1"/>
</dbReference>
<name>S3N6W2_9GAMM</name>
<feature type="domain" description="ApeI dehydratase-like" evidence="2">
    <location>
        <begin position="453"/>
        <end position="549"/>
    </location>
</feature>
<dbReference type="eggNOG" id="COG0764">
    <property type="taxonomic scope" value="Bacteria"/>
</dbReference>
<gene>
    <name evidence="3" type="ORF">F945_03583</name>
</gene>
<dbReference type="InterPro" id="IPR000873">
    <property type="entry name" value="AMP-dep_synth/lig_dom"/>
</dbReference>
<dbReference type="Pfam" id="PF00501">
    <property type="entry name" value="AMP-binding"/>
    <property type="match status" value="1"/>
</dbReference>
<dbReference type="AlphaFoldDB" id="S3N6W2"/>
<dbReference type="Gene3D" id="3.10.129.10">
    <property type="entry name" value="Hotdog Thioesterase"/>
    <property type="match status" value="1"/>
</dbReference>
<dbReference type="InterPro" id="IPR029069">
    <property type="entry name" value="HotDog_dom_sf"/>
</dbReference>
<keyword evidence="4" id="KW-1185">Reference proteome</keyword>
<evidence type="ECO:0000313" key="4">
    <source>
        <dbReference type="Proteomes" id="UP000014568"/>
    </source>
</evidence>
<protein>
    <submittedName>
        <fullName evidence="3">Uncharacterized protein</fullName>
    </submittedName>
</protein>
<dbReference type="Pfam" id="PF22818">
    <property type="entry name" value="ApeI-like"/>
    <property type="match status" value="1"/>
</dbReference>
<dbReference type="PANTHER" id="PTHR45398">
    <property type="match status" value="1"/>
</dbReference>
<dbReference type="InterPro" id="IPR045851">
    <property type="entry name" value="AMP-bd_C_sf"/>
</dbReference>
<dbReference type="PATRIC" id="fig|421052.3.peg.3514"/>
<comment type="caution">
    <text evidence="3">The sequence shown here is derived from an EMBL/GenBank/DDBJ whole genome shotgun (WGS) entry which is preliminary data.</text>
</comment>
<proteinExistence type="predicted"/>